<organism evidence="1 2">
    <name type="scientific">Myxacorys almedinensis A</name>
    <dbReference type="NCBI Taxonomy" id="2690445"/>
    <lineage>
        <taxon>Bacteria</taxon>
        <taxon>Bacillati</taxon>
        <taxon>Cyanobacteriota</taxon>
        <taxon>Cyanophyceae</taxon>
        <taxon>Leptolyngbyales</taxon>
        <taxon>Leptolyngbyaceae</taxon>
        <taxon>Myxacorys</taxon>
        <taxon>Myxacorys almedinensis</taxon>
    </lineage>
</organism>
<reference evidence="1" key="1">
    <citation type="submission" date="2019-12" db="EMBL/GenBank/DDBJ databases">
        <title>High-Quality draft genome sequences of three cyanobacteria isolated from the limestone walls of the Old Cathedral of Coimbra.</title>
        <authorList>
            <person name="Tiago I."/>
            <person name="Soares F."/>
            <person name="Portugal A."/>
        </authorList>
    </citation>
    <scope>NUCLEOTIDE SEQUENCE</scope>
    <source>
        <strain evidence="1">A</strain>
    </source>
</reference>
<comment type="caution">
    <text evidence="1">The sequence shown here is derived from an EMBL/GenBank/DDBJ whole genome shotgun (WGS) entry which is preliminary data.</text>
</comment>
<name>A0A8J8CHB4_9CYAN</name>
<dbReference type="AlphaFoldDB" id="A0A8J8CHB4"/>
<gene>
    <name evidence="1" type="ORF">GS601_03990</name>
</gene>
<proteinExistence type="predicted"/>
<dbReference type="EMBL" id="WVIE01000003">
    <property type="protein sequence ID" value="NDJ16459.1"/>
    <property type="molecule type" value="Genomic_DNA"/>
</dbReference>
<accession>A0A8J8CHB4</accession>
<evidence type="ECO:0000313" key="1">
    <source>
        <dbReference type="EMBL" id="NDJ16459.1"/>
    </source>
</evidence>
<keyword evidence="2" id="KW-1185">Reference proteome</keyword>
<dbReference type="RefSeq" id="WP_162421966.1">
    <property type="nucleotide sequence ID" value="NZ_WVIE01000003.1"/>
</dbReference>
<sequence>MPLPLPNLDDHTYDDLIDQARSQIPLEFAEWTDHNATDPGIILLELLSWLTEMLLYRVNRVSDRNIEMFLKLLNGADWTLQGDLPTAIRETVQTLRQRHRAVTPEDYEQLALQDWSLTPAAQALGNAALIGQAKCLIHRNLATPDAAAKLDHAPGHVSLVIVPALFDDATPQPSASLQTALWQWLDQRRLLTTRHHVVGADYLPVQLSAAQLSLEEGAAIAAIREEATGRMRQFFHPLTGGPDGKGWQFGRDVYLSEVYEQLERLPGVHHVRGITLEAARDRIQHTDDGSLTSITLHAHELVAIDVQPARFTLIERLGGTWS</sequence>
<dbReference type="Proteomes" id="UP000646053">
    <property type="component" value="Unassembled WGS sequence"/>
</dbReference>
<evidence type="ECO:0000313" key="2">
    <source>
        <dbReference type="Proteomes" id="UP000646053"/>
    </source>
</evidence>
<protein>
    <submittedName>
        <fullName evidence="1">Baseplate protein J</fullName>
    </submittedName>
</protein>